<feature type="transmembrane region" description="Helical" evidence="8">
    <location>
        <begin position="89"/>
        <end position="110"/>
    </location>
</feature>
<evidence type="ECO:0000256" key="5">
    <source>
        <dbReference type="ARBA" id="ARBA00023136"/>
    </source>
</evidence>
<comment type="subcellular location">
    <subcellularLocation>
        <location evidence="1">Membrane</location>
        <topology evidence="1">Multi-pass membrane protein</topology>
    </subcellularLocation>
</comment>
<dbReference type="PIRSF" id="PIRSF015840">
    <property type="entry name" value="DUF284_TM_euk"/>
    <property type="match status" value="1"/>
</dbReference>
<sequence>MSNTFEMHVQKRDNVRRSNIVSHPELTQSDQSNLHENESDIASQAPSSVNTQQTSSSKSSTKKVNKPKVTAFRQQKLPAWQPVPTAKSVIPAIFIIGIVFLPIGGVLLTATKSVVEYETEYTDCQIPKCFLTINVSQEMKGNVYFYYGLDNYFQNHRRYIKSRNDDQLLGHLSKTTDCDPYDKDPVTNKSYAPCGAVANSMFNDTFTLSLNNIPVPLTYEGVIWNVDKNNKFKNPESHNGNLCEAFANYSKPANWIKSPCELDPTNPNNNGFRNVDFIVWMRAAALPNFRKLYRILDRNQKTMFSNGLPIGKYSLVIDNNYPVKDFNGRKYFIISTVSWAGGYNLFLGIAFLIVAGICIIVGIGLLIIHLNFGHSLKELGNIVDRPCTN</sequence>
<feature type="region of interest" description="Disordered" evidence="7">
    <location>
        <begin position="1"/>
        <end position="67"/>
    </location>
</feature>
<dbReference type="InterPro" id="IPR005045">
    <property type="entry name" value="CDC50/LEM3_fam"/>
</dbReference>
<dbReference type="WBParaSite" id="SVE_0665000.1">
    <property type="protein sequence ID" value="SVE_0665000.1"/>
    <property type="gene ID" value="SVE_0665000"/>
</dbReference>
<evidence type="ECO:0000256" key="1">
    <source>
        <dbReference type="ARBA" id="ARBA00004141"/>
    </source>
</evidence>
<proteinExistence type="inferred from homology"/>
<evidence type="ECO:0000256" key="8">
    <source>
        <dbReference type="SAM" id="Phobius"/>
    </source>
</evidence>
<dbReference type="GO" id="GO:0005886">
    <property type="term" value="C:plasma membrane"/>
    <property type="evidence" value="ECO:0007669"/>
    <property type="project" value="TreeGrafter"/>
</dbReference>
<dbReference type="Pfam" id="PF03381">
    <property type="entry name" value="CDC50"/>
    <property type="match status" value="1"/>
</dbReference>
<dbReference type="Proteomes" id="UP000035680">
    <property type="component" value="Unassembled WGS sequence"/>
</dbReference>
<feature type="transmembrane region" description="Helical" evidence="8">
    <location>
        <begin position="345"/>
        <end position="370"/>
    </location>
</feature>
<organism evidence="9 10">
    <name type="scientific">Strongyloides venezuelensis</name>
    <name type="common">Threadworm</name>
    <dbReference type="NCBI Taxonomy" id="75913"/>
    <lineage>
        <taxon>Eukaryota</taxon>
        <taxon>Metazoa</taxon>
        <taxon>Ecdysozoa</taxon>
        <taxon>Nematoda</taxon>
        <taxon>Chromadorea</taxon>
        <taxon>Rhabditida</taxon>
        <taxon>Tylenchina</taxon>
        <taxon>Panagrolaimomorpha</taxon>
        <taxon>Strongyloidoidea</taxon>
        <taxon>Strongyloididae</taxon>
        <taxon>Strongyloides</taxon>
    </lineage>
</organism>
<keyword evidence="5 6" id="KW-0472">Membrane</keyword>
<evidence type="ECO:0000313" key="9">
    <source>
        <dbReference type="Proteomes" id="UP000035680"/>
    </source>
</evidence>
<evidence type="ECO:0000256" key="2">
    <source>
        <dbReference type="ARBA" id="ARBA00009457"/>
    </source>
</evidence>
<evidence type="ECO:0000313" key="10">
    <source>
        <dbReference type="WBParaSite" id="SVE_0665000.1"/>
    </source>
</evidence>
<reference evidence="10" key="2">
    <citation type="submission" date="2015-08" db="UniProtKB">
        <authorList>
            <consortium name="WormBaseParasite"/>
        </authorList>
    </citation>
    <scope>IDENTIFICATION</scope>
</reference>
<comment type="similarity">
    <text evidence="2 6">Belongs to the CDC50/LEM3 family.</text>
</comment>
<dbReference type="STRING" id="75913.A0A0K0FCT5"/>
<dbReference type="PANTHER" id="PTHR10926">
    <property type="entry name" value="CELL CYCLE CONTROL PROTEIN 50"/>
    <property type="match status" value="1"/>
</dbReference>
<keyword evidence="9" id="KW-1185">Reference proteome</keyword>
<evidence type="ECO:0000256" key="6">
    <source>
        <dbReference type="PIRNR" id="PIRNR015840"/>
    </source>
</evidence>
<dbReference type="AlphaFoldDB" id="A0A0K0FCT5"/>
<evidence type="ECO:0000256" key="4">
    <source>
        <dbReference type="ARBA" id="ARBA00022989"/>
    </source>
</evidence>
<keyword evidence="4 8" id="KW-1133">Transmembrane helix</keyword>
<keyword evidence="3 8" id="KW-0812">Transmembrane</keyword>
<dbReference type="GO" id="GO:0005794">
    <property type="term" value="C:Golgi apparatus"/>
    <property type="evidence" value="ECO:0007669"/>
    <property type="project" value="TreeGrafter"/>
</dbReference>
<feature type="compositionally biased region" description="Polar residues" evidence="7">
    <location>
        <begin position="17"/>
        <end position="32"/>
    </location>
</feature>
<dbReference type="PANTHER" id="PTHR10926:SF0">
    <property type="entry name" value="CDC50, ISOFORM A"/>
    <property type="match status" value="1"/>
</dbReference>
<name>A0A0K0FCT5_STRVS</name>
<evidence type="ECO:0000256" key="7">
    <source>
        <dbReference type="SAM" id="MobiDB-lite"/>
    </source>
</evidence>
<dbReference type="GO" id="GO:0005783">
    <property type="term" value="C:endoplasmic reticulum"/>
    <property type="evidence" value="ECO:0007669"/>
    <property type="project" value="TreeGrafter"/>
</dbReference>
<reference evidence="9" key="1">
    <citation type="submission" date="2014-07" db="EMBL/GenBank/DDBJ databases">
        <authorList>
            <person name="Martin A.A"/>
            <person name="De Silva N."/>
        </authorList>
    </citation>
    <scope>NUCLEOTIDE SEQUENCE</scope>
</reference>
<feature type="compositionally biased region" description="Low complexity" evidence="7">
    <location>
        <begin position="46"/>
        <end position="59"/>
    </location>
</feature>
<accession>A0A0K0FCT5</accession>
<evidence type="ECO:0000256" key="3">
    <source>
        <dbReference type="ARBA" id="ARBA00022692"/>
    </source>
</evidence>
<protein>
    <submittedName>
        <fullName evidence="10">Cell cycle control protein 50A</fullName>
    </submittedName>
</protein>